<name>A0A6J6YCM9_9ZZZZ</name>
<organism evidence="1">
    <name type="scientific">freshwater metagenome</name>
    <dbReference type="NCBI Taxonomy" id="449393"/>
    <lineage>
        <taxon>unclassified sequences</taxon>
        <taxon>metagenomes</taxon>
        <taxon>ecological metagenomes</taxon>
    </lineage>
</organism>
<dbReference type="AlphaFoldDB" id="A0A6J6YCM9"/>
<evidence type="ECO:0000313" key="1">
    <source>
        <dbReference type="EMBL" id="CAB4807170.1"/>
    </source>
</evidence>
<reference evidence="1" key="1">
    <citation type="submission" date="2020-05" db="EMBL/GenBank/DDBJ databases">
        <authorList>
            <person name="Chiriac C."/>
            <person name="Salcher M."/>
            <person name="Ghai R."/>
            <person name="Kavagutti S V."/>
        </authorList>
    </citation>
    <scope>NUCLEOTIDE SEQUENCE</scope>
</reference>
<sequence>MHIVGTTKRKVQESRCHRCVRESIDEYESAHIAVLAIRIERDRTIKIDIADADLVQFECSGRNMFKSVDVHFVLGLRKRRIHCARSDLQEIRPTGKHLVIIHPDNVRFELICNCGWSERGREHITTADVYFIVKRDGY</sequence>
<protein>
    <submittedName>
        <fullName evidence="1">Unannotated protein</fullName>
    </submittedName>
</protein>
<proteinExistence type="predicted"/>
<dbReference type="EMBL" id="CAFAAM010000115">
    <property type="protein sequence ID" value="CAB4807170.1"/>
    <property type="molecule type" value="Genomic_DNA"/>
</dbReference>
<accession>A0A6J6YCM9</accession>
<gene>
    <name evidence="1" type="ORF">UFOPK3010_00928</name>
</gene>